<gene>
    <name evidence="2" type="ORF">CLM73_01605</name>
</gene>
<sequence>MSIFSRFFGRKEESTDATSTAEGSALLANPDIAQPLSLQVLFAAPLAISETALTEALRAYHSTMKDARAEIAPDMPEFLGMAGWDKHVVRLVGFNAPYPKDALESCVAPSHYPATLKDEVRAHVSHIILYYAGFETDPLEQYVALAAVAGALANFKALAVLNEHAHTSLPAGVFADESLGDESMELLRTLPLNMLYCGFVKYEVEGVQGVWMRTYGADAFGLPDFAALATGHDEGEMYSTMFNNIMCYMLESGAVLAAGHTMQIGEDAYMKLREPAKEEYYLDGPGQVLVAEIISADQINTPE</sequence>
<dbReference type="Proteomes" id="UP000239477">
    <property type="component" value="Chromosome"/>
</dbReference>
<feature type="domain" description="DUF4261" evidence="1">
    <location>
        <begin position="213"/>
        <end position="290"/>
    </location>
</feature>
<evidence type="ECO:0000259" key="1">
    <source>
        <dbReference type="Pfam" id="PF14080"/>
    </source>
</evidence>
<dbReference type="OrthoDB" id="278790at2"/>
<keyword evidence="3" id="KW-1185">Reference proteome</keyword>
<reference evidence="2 3" key="1">
    <citation type="submission" date="2017-09" db="EMBL/GenBank/DDBJ databases">
        <title>Genomic, metabolic, and phenotypic characteristics of bacterial isolates from the natural microbiome of the model nematode Caenorhabditis elegans.</title>
        <authorList>
            <person name="Zimmermann J."/>
            <person name="Obeng N."/>
            <person name="Yang W."/>
            <person name="Obeng O."/>
            <person name="Kissoyan K."/>
            <person name="Pees B."/>
            <person name="Dirksen P."/>
            <person name="Hoppner M."/>
            <person name="Franke A."/>
            <person name="Rosenstiel P."/>
            <person name="Leippe M."/>
            <person name="Dierking K."/>
            <person name="Kaleta C."/>
            <person name="Schulenburg H."/>
        </authorList>
    </citation>
    <scope>NUCLEOTIDE SEQUENCE [LARGE SCALE GENOMIC DNA]</scope>
    <source>
        <strain evidence="2 3">MYb73</strain>
    </source>
</reference>
<accession>A0A2S0I1N0</accession>
<dbReference type="AlphaFoldDB" id="A0A2S0I1N0"/>
<organism evidence="2 3">
    <name type="scientific">Achromobacter spanius</name>
    <dbReference type="NCBI Taxonomy" id="217203"/>
    <lineage>
        <taxon>Bacteria</taxon>
        <taxon>Pseudomonadati</taxon>
        <taxon>Pseudomonadota</taxon>
        <taxon>Betaproteobacteria</taxon>
        <taxon>Burkholderiales</taxon>
        <taxon>Alcaligenaceae</taxon>
        <taxon>Achromobacter</taxon>
    </lineage>
</organism>
<dbReference type="Pfam" id="PF14080">
    <property type="entry name" value="DUF4261"/>
    <property type="match status" value="1"/>
</dbReference>
<proteinExistence type="predicted"/>
<dbReference type="EMBL" id="CP023270">
    <property type="protein sequence ID" value="AVJ25918.1"/>
    <property type="molecule type" value="Genomic_DNA"/>
</dbReference>
<evidence type="ECO:0000313" key="3">
    <source>
        <dbReference type="Proteomes" id="UP000239477"/>
    </source>
</evidence>
<dbReference type="RefSeq" id="WP_105237039.1">
    <property type="nucleotide sequence ID" value="NZ_CP023270.1"/>
</dbReference>
<dbReference type="InterPro" id="IPR025357">
    <property type="entry name" value="DUF4261"/>
</dbReference>
<name>A0A2S0I1N0_9BURK</name>
<protein>
    <recommendedName>
        <fullName evidence="1">DUF4261 domain-containing protein</fullName>
    </recommendedName>
</protein>
<evidence type="ECO:0000313" key="2">
    <source>
        <dbReference type="EMBL" id="AVJ25918.1"/>
    </source>
</evidence>